<evidence type="ECO:0000313" key="3">
    <source>
        <dbReference type="Proteomes" id="UP001196509"/>
    </source>
</evidence>
<dbReference type="GO" id="GO:0005506">
    <property type="term" value="F:iron ion binding"/>
    <property type="evidence" value="ECO:0007669"/>
    <property type="project" value="UniProtKB-ARBA"/>
</dbReference>
<sequence>MLVPSRSEMRAYEVDGYYVRKGFLSETEVGDFRDNARRQLEAESAAGGVMEKGDKSGNKTLLKLWNTAGDDKYGLLARDERLTRLAEALIGNEVYLYSHKMTMKQPREGGAWEWHQDFGYWYNNGCLSPEMLSVFIALDPSNKANGCLQVLKGSHILGRLDHIREDGQTNVDKPYLNAAVERFEHVYVEMEAGDALVFHSNLLHRSDANTSDTYRWGYICSYNAVHNAPFKRERDYGNYEELRTVPAGSFLKAS</sequence>
<proteinExistence type="predicted"/>
<dbReference type="GO" id="GO:0016706">
    <property type="term" value="F:2-oxoglutarate-dependent dioxygenase activity"/>
    <property type="evidence" value="ECO:0007669"/>
    <property type="project" value="UniProtKB-ARBA"/>
</dbReference>
<reference evidence="2" key="1">
    <citation type="submission" date="2021-08" db="EMBL/GenBank/DDBJ databases">
        <title>Hoeflea bacterium WL0058 sp. nov., isolated from the sediment.</title>
        <authorList>
            <person name="Wang L."/>
            <person name="Zhang D."/>
        </authorList>
    </citation>
    <scope>NUCLEOTIDE SEQUENCE</scope>
    <source>
        <strain evidence="2">WL0058</strain>
    </source>
</reference>
<dbReference type="InterPro" id="IPR008775">
    <property type="entry name" value="Phytyl_CoA_dOase-like"/>
</dbReference>
<dbReference type="SUPFAM" id="SSF51197">
    <property type="entry name" value="Clavaminate synthase-like"/>
    <property type="match status" value="1"/>
</dbReference>
<protein>
    <submittedName>
        <fullName evidence="2">Phytanoyl-CoA dioxygenase family protein</fullName>
    </submittedName>
</protein>
<dbReference type="RefSeq" id="WP_220231465.1">
    <property type="nucleotide sequence ID" value="NZ_JAICBX010000008.1"/>
</dbReference>
<dbReference type="AlphaFoldDB" id="A0AAE2ZPP5"/>
<dbReference type="Proteomes" id="UP001196509">
    <property type="component" value="Unassembled WGS sequence"/>
</dbReference>
<keyword evidence="2" id="KW-0560">Oxidoreductase</keyword>
<accession>A0AAE2ZPP5</accession>
<dbReference type="Pfam" id="PF05721">
    <property type="entry name" value="PhyH"/>
    <property type="match status" value="1"/>
</dbReference>
<dbReference type="PANTHER" id="PTHR20883:SF48">
    <property type="entry name" value="ECTOINE DIOXYGENASE"/>
    <property type="match status" value="1"/>
</dbReference>
<name>A0AAE2ZPP5_9HYPH</name>
<dbReference type="Gene3D" id="2.60.120.620">
    <property type="entry name" value="q2cbj1_9rhob like domain"/>
    <property type="match status" value="1"/>
</dbReference>
<evidence type="ECO:0000313" key="2">
    <source>
        <dbReference type="EMBL" id="MBW8640729.1"/>
    </source>
</evidence>
<organism evidence="2 3">
    <name type="scientific">Flavimaribacter sediminis</name>
    <dbReference type="NCBI Taxonomy" id="2865987"/>
    <lineage>
        <taxon>Bacteria</taxon>
        <taxon>Pseudomonadati</taxon>
        <taxon>Pseudomonadota</taxon>
        <taxon>Alphaproteobacteria</taxon>
        <taxon>Hyphomicrobiales</taxon>
        <taxon>Rhizobiaceae</taxon>
        <taxon>Flavimaribacter</taxon>
    </lineage>
</organism>
<gene>
    <name evidence="2" type="ORF">K1W69_26295</name>
</gene>
<dbReference type="PANTHER" id="PTHR20883">
    <property type="entry name" value="PHYTANOYL-COA DIOXYGENASE DOMAIN CONTAINING 1"/>
    <property type="match status" value="1"/>
</dbReference>
<dbReference type="EMBL" id="JAICBX010000008">
    <property type="protein sequence ID" value="MBW8640729.1"/>
    <property type="molecule type" value="Genomic_DNA"/>
</dbReference>
<keyword evidence="3" id="KW-1185">Reference proteome</keyword>
<keyword evidence="2" id="KW-0223">Dioxygenase</keyword>
<comment type="caution">
    <text evidence="2">The sequence shown here is derived from an EMBL/GenBank/DDBJ whole genome shotgun (WGS) entry which is preliminary data.</text>
</comment>
<evidence type="ECO:0000256" key="1">
    <source>
        <dbReference type="ARBA" id="ARBA00001954"/>
    </source>
</evidence>
<comment type="cofactor">
    <cofactor evidence="1">
        <name>Fe(2+)</name>
        <dbReference type="ChEBI" id="CHEBI:29033"/>
    </cofactor>
</comment>